<dbReference type="InterPro" id="IPR002869">
    <property type="entry name" value="Pyrv_flavodox_OxRed_cen"/>
</dbReference>
<evidence type="ECO:0000256" key="2">
    <source>
        <dbReference type="ARBA" id="ARBA00023002"/>
    </source>
</evidence>
<reference evidence="5 6" key="1">
    <citation type="submission" date="2018-12" db="EMBL/GenBank/DDBJ databases">
        <title>The complete genome of the methanogenic archaea of the candidate phylum Verstraetearchaeota, obtained from the metagenome of underground thermal water.</title>
        <authorList>
            <person name="Kadnikov V.V."/>
            <person name="Mardanov A.V."/>
            <person name="Beletsky A.V."/>
            <person name="Karnachuk O.V."/>
            <person name="Ravin N.V."/>
        </authorList>
    </citation>
    <scope>NUCLEOTIDE SEQUENCE [LARGE SCALE GENOMIC DNA]</scope>
    <source>
        <strain evidence="5">Ch88</strain>
    </source>
</reference>
<accession>A0A444L8F7</accession>
<evidence type="ECO:0000259" key="4">
    <source>
        <dbReference type="Pfam" id="PF01558"/>
    </source>
</evidence>
<feature type="domain" description="Pyruvate/ketoisovalerate oxidoreductase catalytic" evidence="4">
    <location>
        <begin position="10"/>
        <end position="176"/>
    </location>
</feature>
<keyword evidence="5" id="KW-0670">Pyruvate</keyword>
<gene>
    <name evidence="5" type="ORF">Metus_0640</name>
</gene>
<evidence type="ECO:0000313" key="6">
    <source>
        <dbReference type="Proteomes" id="UP000288215"/>
    </source>
</evidence>
<evidence type="ECO:0000256" key="3">
    <source>
        <dbReference type="ARBA" id="ARBA00049357"/>
    </source>
</evidence>
<dbReference type="Gene3D" id="3.40.920.10">
    <property type="entry name" value="Pyruvate-ferredoxin oxidoreductase, PFOR, domain III"/>
    <property type="match status" value="1"/>
</dbReference>
<dbReference type="GO" id="GO:0019164">
    <property type="term" value="F:pyruvate synthase activity"/>
    <property type="evidence" value="ECO:0007669"/>
    <property type="project" value="UniProtKB-EC"/>
</dbReference>
<dbReference type="AlphaFoldDB" id="A0A444L8F7"/>
<evidence type="ECO:0000313" key="5">
    <source>
        <dbReference type="EMBL" id="RWX73861.1"/>
    </source>
</evidence>
<dbReference type="NCBIfam" id="TIGR02175">
    <property type="entry name" value="PorC_KorC"/>
    <property type="match status" value="1"/>
</dbReference>
<comment type="caution">
    <text evidence="5">The sequence shown here is derived from an EMBL/GenBank/DDBJ whole genome shotgun (WGS) entry which is preliminary data.</text>
</comment>
<dbReference type="InterPro" id="IPR051626">
    <property type="entry name" value="Oxidoreductase_gamma_subunit"/>
</dbReference>
<dbReference type="PANTHER" id="PTHR43366:SF1">
    <property type="entry name" value="PYRUVATE SYNTHASE SUBUNIT PORC"/>
    <property type="match status" value="1"/>
</dbReference>
<dbReference type="SUPFAM" id="SSF53323">
    <property type="entry name" value="Pyruvate-ferredoxin oxidoreductase, PFOR, domain III"/>
    <property type="match status" value="1"/>
</dbReference>
<evidence type="ECO:0000256" key="1">
    <source>
        <dbReference type="ARBA" id="ARBA00012822"/>
    </source>
</evidence>
<sequence>MLEIRWHGRGGQGAVTAAEILATSAIKEGKYAQAFAAFGPERRGAPVQAFTRISDKEILTRCQIYEPDIIVVLDKNLCTMEGVGDGLKDGGAVVLNTDGKAEDYLYVFKKAGKVATVDATEIALKELGTPITNTAILGALVRVTGIVSLETLEEIIKQRFRQHAEKNISAVRRAFQETALLETGERR</sequence>
<keyword evidence="2" id="KW-0560">Oxidoreductase</keyword>
<dbReference type="Proteomes" id="UP000288215">
    <property type="component" value="Unassembled WGS sequence"/>
</dbReference>
<dbReference type="EMBL" id="RXGA01000002">
    <property type="protein sequence ID" value="RWX73861.1"/>
    <property type="molecule type" value="Genomic_DNA"/>
</dbReference>
<comment type="catalytic activity">
    <reaction evidence="3">
        <text>2 oxidized [2Fe-2S]-[ferredoxin] + pyruvate + CoA = 2 reduced [2Fe-2S]-[ferredoxin] + acetyl-CoA + CO2 + H(+)</text>
        <dbReference type="Rhea" id="RHEA:12765"/>
        <dbReference type="Rhea" id="RHEA-COMP:10000"/>
        <dbReference type="Rhea" id="RHEA-COMP:10001"/>
        <dbReference type="ChEBI" id="CHEBI:15361"/>
        <dbReference type="ChEBI" id="CHEBI:15378"/>
        <dbReference type="ChEBI" id="CHEBI:16526"/>
        <dbReference type="ChEBI" id="CHEBI:33737"/>
        <dbReference type="ChEBI" id="CHEBI:33738"/>
        <dbReference type="ChEBI" id="CHEBI:57287"/>
        <dbReference type="ChEBI" id="CHEBI:57288"/>
        <dbReference type="EC" id="1.2.7.1"/>
    </reaction>
</comment>
<protein>
    <recommendedName>
        <fullName evidence="1">pyruvate synthase</fullName>
        <ecNumber evidence="1">1.2.7.1</ecNumber>
    </recommendedName>
</protein>
<dbReference type="Pfam" id="PF01558">
    <property type="entry name" value="POR"/>
    <property type="match status" value="1"/>
</dbReference>
<dbReference type="PANTHER" id="PTHR43366">
    <property type="entry name" value="PYRUVATE SYNTHASE SUBUNIT PORC"/>
    <property type="match status" value="1"/>
</dbReference>
<name>A0A444L8F7_METS7</name>
<dbReference type="InterPro" id="IPR019752">
    <property type="entry name" value="Pyrv/ketoisovalerate_OxRed_cat"/>
</dbReference>
<organism evidence="5 6">
    <name type="scientific">Methanosuratincola subterraneus</name>
    <dbReference type="NCBI Taxonomy" id="2593994"/>
    <lineage>
        <taxon>Archaea</taxon>
        <taxon>Thermoproteota</taxon>
        <taxon>Methanosuratincolia</taxon>
        <taxon>Candidatus Methanomethylicales</taxon>
        <taxon>Candidatus Methanomethylicaceae</taxon>
        <taxon>Candidatus Methanosuratincola (ex Vanwonterghem et al. 2016)</taxon>
    </lineage>
</organism>
<dbReference type="InterPro" id="IPR011894">
    <property type="entry name" value="PorC_KorC"/>
</dbReference>
<dbReference type="EC" id="1.2.7.1" evidence="1"/>
<proteinExistence type="predicted"/>